<evidence type="ECO:0000256" key="1">
    <source>
        <dbReference type="ARBA" id="ARBA00008270"/>
    </source>
</evidence>
<keyword evidence="5" id="KW-1185">Reference proteome</keyword>
<dbReference type="GeneID" id="25730281"/>
<reference evidence="4 5" key="1">
    <citation type="journal article" date="2013" name="BMC Genomics">
        <title>Reconstruction of the lipid metabolism for the microalga Monoraphidium neglectum from its genome sequence reveals characteristics suitable for biofuel production.</title>
        <authorList>
            <person name="Bogen C."/>
            <person name="Al-Dilaimi A."/>
            <person name="Albersmeier A."/>
            <person name="Wichmann J."/>
            <person name="Grundmann M."/>
            <person name="Rupp O."/>
            <person name="Lauersen K.J."/>
            <person name="Blifernez-Klassen O."/>
            <person name="Kalinowski J."/>
            <person name="Goesmann A."/>
            <person name="Mussgnug J.H."/>
            <person name="Kruse O."/>
        </authorList>
    </citation>
    <scope>NUCLEOTIDE SEQUENCE [LARGE SCALE GENOMIC DNA]</scope>
    <source>
        <strain evidence="4 5">SAG 48.87</strain>
    </source>
</reference>
<dbReference type="GO" id="GO:0016853">
    <property type="term" value="F:isomerase activity"/>
    <property type="evidence" value="ECO:0007669"/>
    <property type="project" value="UniProtKB-KW"/>
</dbReference>
<dbReference type="STRING" id="145388.A0A0D2KH29"/>
<name>A0A0D2KH29_9CHLO</name>
<dbReference type="KEGG" id="mng:MNEG_12875"/>
<accession>A0A0D2KH29</accession>
<dbReference type="AlphaFoldDB" id="A0A0D2KH29"/>
<keyword evidence="2 4" id="KW-0413">Isomerase</keyword>
<dbReference type="InterPro" id="IPR003719">
    <property type="entry name" value="Phenazine_PhzF-like"/>
</dbReference>
<evidence type="ECO:0000313" key="5">
    <source>
        <dbReference type="Proteomes" id="UP000054498"/>
    </source>
</evidence>
<dbReference type="PANTHER" id="PTHR13774">
    <property type="entry name" value="PHENAZINE BIOSYNTHESIS PROTEIN"/>
    <property type="match status" value="1"/>
</dbReference>
<comment type="similarity">
    <text evidence="1">Belongs to the PhzF family.</text>
</comment>
<evidence type="ECO:0000313" key="4">
    <source>
        <dbReference type="EMBL" id="KIY95088.1"/>
    </source>
</evidence>
<organism evidence="4 5">
    <name type="scientific">Monoraphidium neglectum</name>
    <dbReference type="NCBI Taxonomy" id="145388"/>
    <lineage>
        <taxon>Eukaryota</taxon>
        <taxon>Viridiplantae</taxon>
        <taxon>Chlorophyta</taxon>
        <taxon>core chlorophytes</taxon>
        <taxon>Chlorophyceae</taxon>
        <taxon>CS clade</taxon>
        <taxon>Sphaeropleales</taxon>
        <taxon>Selenastraceae</taxon>
        <taxon>Monoraphidium</taxon>
    </lineage>
</organism>
<evidence type="ECO:0000256" key="2">
    <source>
        <dbReference type="ARBA" id="ARBA00023235"/>
    </source>
</evidence>
<dbReference type="Gene3D" id="3.10.310.10">
    <property type="entry name" value="Diaminopimelate Epimerase, Chain A, domain 1"/>
    <property type="match status" value="2"/>
</dbReference>
<dbReference type="RefSeq" id="XP_013894108.1">
    <property type="nucleotide sequence ID" value="XM_014038654.1"/>
</dbReference>
<dbReference type="GO" id="GO:0005737">
    <property type="term" value="C:cytoplasm"/>
    <property type="evidence" value="ECO:0007669"/>
    <property type="project" value="TreeGrafter"/>
</dbReference>
<protein>
    <submittedName>
        <fullName evidence="4">Phenazine biosynthesis-like protein domain containing</fullName>
        <ecNumber evidence="4">5.1.-.-</ecNumber>
    </submittedName>
</protein>
<dbReference type="Proteomes" id="UP000054498">
    <property type="component" value="Unassembled WGS sequence"/>
</dbReference>
<feature type="active site" evidence="3">
    <location>
        <position position="58"/>
    </location>
</feature>
<proteinExistence type="inferred from homology"/>
<dbReference type="EMBL" id="KK103705">
    <property type="protein sequence ID" value="KIY95088.1"/>
    <property type="molecule type" value="Genomic_DNA"/>
</dbReference>
<dbReference type="SUPFAM" id="SSF54506">
    <property type="entry name" value="Diaminopimelate epimerase-like"/>
    <property type="match status" value="1"/>
</dbReference>
<dbReference type="Pfam" id="PF02567">
    <property type="entry name" value="PhzC-PhzF"/>
    <property type="match status" value="1"/>
</dbReference>
<sequence length="331" mass="34323">MASQASTGGTRELQFWVADAFTPAAFAGNQAAVYCLADEAVITDAQRQRIAAEHNLSETAYVTLPPGADAGGGLDAFKTGDTFGLRWFTPAAEVPLCGHATLASAHVLFSEVGNTSEALYFDTLSGRLTVRRAAGADGGVRIEMGLPWADARDPLPAGLGDAAAAGGGDADARQQALGSLVATATGGLGTAEPVGFTKGMDYFLFVLPEGTTRAQLEAIRPDFGAMVAAVGEGAARGAIVTARGDGGDDYDFYCRFFGPWVSIDEDPATGSAFCVLGPYWAPKLGKTQFKARQCSPRGADVAVRLDSEARRVYVSGQGVTTMKGTLLLPPQ</sequence>
<dbReference type="EC" id="5.1.-.-" evidence="4"/>
<gene>
    <name evidence="4" type="ORF">MNEG_12875</name>
</gene>
<dbReference type="PANTHER" id="PTHR13774:SF17">
    <property type="entry name" value="PHENAZINE BIOSYNTHESIS-LIKE DOMAIN-CONTAINING PROTEIN"/>
    <property type="match status" value="1"/>
</dbReference>
<dbReference type="OrthoDB" id="75169at2759"/>
<evidence type="ECO:0000256" key="3">
    <source>
        <dbReference type="PIRSR" id="PIRSR016184-1"/>
    </source>
</evidence>
<dbReference type="PIRSF" id="PIRSF016184">
    <property type="entry name" value="PhzC_PhzF"/>
    <property type="match status" value="1"/>
</dbReference>